<keyword evidence="3" id="KW-1185">Reference proteome</keyword>
<feature type="compositionally biased region" description="Low complexity" evidence="1">
    <location>
        <begin position="583"/>
        <end position="595"/>
    </location>
</feature>
<sequence>MEESLSSVNTHHSRKRKKSCPSSLNHNPLFGILTRSKSRIYFHQNRSGISRPDPGLRKPKSFRPECESVEVILDVNCNNASRVSSIKDLRMRRVFTPDVNSVIEEEGVEETEDRKKLLKCSDSSRVVGSEVAGVKLDELEKLEIIVSKTEDARNDLENGPNLKDLADVKLDELEKPEIIVSKAEDARNDLENGPHLKDQGISGHGPNSKSKMALNRCGRRKVFKTSSSFSYKRLLPYLMDIVNDDSSVSQIEIVDAAIPCKLRKLDGVKSEVLSISEKSYTKVKCVVPQFDDTKPSENEDVEKLHTELPFNQQGFSGKENELGQTAETIRPVEAAQKGHESDADNRVDVSVEQECVQMTPPDPVMFTNTEAGHGEEYMEANNVLGEKQISKGSSVGSEKRNCDVFIQSPNSKCGTNSVNRTVLNPCSRLRLFKNPRSLSYRRLLPFLMDISKNNSCAPRITQNSMSQVDLKEDLHPVSAATAEQNYVNKIITEEKQHIEDQTQNLLSSMVPLPPSDGSPPDTQNNPDSPMPQSSSTSYSSNAEPSLVTSETLPEPCMLIDTEEMPQSQCNHINSELGLNGKENSSLLSASSTTNNDILSKPSISVEPGPVGKQEICLNMGLELHNNNGESIEKVSLNQIEVSDAFVTPTTGPFKGILKRNRHGCRGLCNCLNCASFRLHADRAFEFSRNQMHDAEEVASDLMKELANLRSLLEKSIITDSDLAAIQLNPALVKQACNKALETENIARDRLSQLNYDLNVHCRIPTLLQPKVTFANYIQERAIPVLDPSTST</sequence>
<evidence type="ECO:0000313" key="3">
    <source>
        <dbReference type="Proteomes" id="UP001318860"/>
    </source>
</evidence>
<dbReference type="PANTHER" id="PTHR34461">
    <property type="entry name" value="EXPRESSED PROTEIN"/>
    <property type="match status" value="1"/>
</dbReference>
<comment type="caution">
    <text evidence="2">The sequence shown here is derived from an EMBL/GenBank/DDBJ whole genome shotgun (WGS) entry which is preliminary data.</text>
</comment>
<proteinExistence type="predicted"/>
<feature type="compositionally biased region" description="Basic and acidic residues" evidence="1">
    <location>
        <begin position="189"/>
        <end position="198"/>
    </location>
</feature>
<feature type="region of interest" description="Disordered" evidence="1">
    <location>
        <begin position="189"/>
        <end position="212"/>
    </location>
</feature>
<accession>A0ABR0XR78</accession>
<dbReference type="PANTHER" id="PTHR34461:SF4">
    <property type="entry name" value="OS01G0101800 PROTEIN"/>
    <property type="match status" value="1"/>
</dbReference>
<feature type="region of interest" description="Disordered" evidence="1">
    <location>
        <begin position="1"/>
        <end position="23"/>
    </location>
</feature>
<gene>
    <name evidence="2" type="ORF">DH2020_005055</name>
</gene>
<feature type="compositionally biased region" description="Low complexity" evidence="1">
    <location>
        <begin position="526"/>
        <end position="545"/>
    </location>
</feature>
<protein>
    <submittedName>
        <fullName evidence="2">Uncharacterized protein</fullName>
    </submittedName>
</protein>
<evidence type="ECO:0000313" key="2">
    <source>
        <dbReference type="EMBL" id="KAK6161674.1"/>
    </source>
</evidence>
<dbReference type="EMBL" id="JABTTQ020000003">
    <property type="protein sequence ID" value="KAK6161674.1"/>
    <property type="molecule type" value="Genomic_DNA"/>
</dbReference>
<feature type="region of interest" description="Disordered" evidence="1">
    <location>
        <begin position="583"/>
        <end position="605"/>
    </location>
</feature>
<dbReference type="Proteomes" id="UP001318860">
    <property type="component" value="Unassembled WGS sequence"/>
</dbReference>
<feature type="compositionally biased region" description="Polar residues" evidence="1">
    <location>
        <begin position="1"/>
        <end position="10"/>
    </location>
</feature>
<reference evidence="2 3" key="1">
    <citation type="journal article" date="2021" name="Comput. Struct. Biotechnol. J.">
        <title>De novo genome assembly of the potent medicinal plant Rehmannia glutinosa using nanopore technology.</title>
        <authorList>
            <person name="Ma L."/>
            <person name="Dong C."/>
            <person name="Song C."/>
            <person name="Wang X."/>
            <person name="Zheng X."/>
            <person name="Niu Y."/>
            <person name="Chen S."/>
            <person name="Feng W."/>
        </authorList>
    </citation>
    <scope>NUCLEOTIDE SEQUENCE [LARGE SCALE GENOMIC DNA]</scope>
    <source>
        <strain evidence="2">DH-2019</strain>
    </source>
</reference>
<feature type="region of interest" description="Disordered" evidence="1">
    <location>
        <begin position="507"/>
        <end position="549"/>
    </location>
</feature>
<organism evidence="2 3">
    <name type="scientific">Rehmannia glutinosa</name>
    <name type="common">Chinese foxglove</name>
    <dbReference type="NCBI Taxonomy" id="99300"/>
    <lineage>
        <taxon>Eukaryota</taxon>
        <taxon>Viridiplantae</taxon>
        <taxon>Streptophyta</taxon>
        <taxon>Embryophyta</taxon>
        <taxon>Tracheophyta</taxon>
        <taxon>Spermatophyta</taxon>
        <taxon>Magnoliopsida</taxon>
        <taxon>eudicotyledons</taxon>
        <taxon>Gunneridae</taxon>
        <taxon>Pentapetalae</taxon>
        <taxon>asterids</taxon>
        <taxon>lamiids</taxon>
        <taxon>Lamiales</taxon>
        <taxon>Orobanchaceae</taxon>
        <taxon>Rehmannieae</taxon>
        <taxon>Rehmannia</taxon>
    </lineage>
</organism>
<evidence type="ECO:0000256" key="1">
    <source>
        <dbReference type="SAM" id="MobiDB-lite"/>
    </source>
</evidence>
<name>A0ABR0XR78_REHGL</name>